<sequence>MALIHFLVASILSVTAVTSLPLLNATVLPQNQTALTVGSAVPFGAVIDRCSVPGTVALTFDDGPYMFTPALLDILSANSAPCTFFVNGGGLGGIYNYQDVIQRIWREGHQLGSHTWGHSNLAGMSYEAVVSQMTDLEQAFVQIIGGFPVYMRPPYLGVDGVVLQAMTDLGYHIIHASIDTKDYENDSPDLIWKSLEKFRAELNAGGTIILAHDVHQMTVVSLVQGMLDEIRERGLRPVTIGDCLGDPRDEWYRASRW</sequence>
<keyword evidence="10" id="KW-1185">Reference proteome</keyword>
<dbReference type="GO" id="GO:0005975">
    <property type="term" value="P:carbohydrate metabolic process"/>
    <property type="evidence" value="ECO:0007669"/>
    <property type="project" value="InterPro"/>
</dbReference>
<evidence type="ECO:0000256" key="7">
    <source>
        <dbReference type="SAM" id="SignalP"/>
    </source>
</evidence>
<accession>A0A3A2ZR73</accession>
<evidence type="ECO:0000313" key="10">
    <source>
        <dbReference type="Proteomes" id="UP000266188"/>
    </source>
</evidence>
<dbReference type="Proteomes" id="UP000266188">
    <property type="component" value="Unassembled WGS sequence"/>
</dbReference>
<keyword evidence="5" id="KW-0119">Carbohydrate metabolism</keyword>
<feature type="chain" id="PRO_5017189504" evidence="7">
    <location>
        <begin position="20"/>
        <end position="257"/>
    </location>
</feature>
<comment type="cofactor">
    <cofactor evidence="1">
        <name>Co(2+)</name>
        <dbReference type="ChEBI" id="CHEBI:48828"/>
    </cofactor>
</comment>
<evidence type="ECO:0000256" key="4">
    <source>
        <dbReference type="ARBA" id="ARBA00022801"/>
    </source>
</evidence>
<evidence type="ECO:0000256" key="5">
    <source>
        <dbReference type="ARBA" id="ARBA00023277"/>
    </source>
</evidence>
<reference evidence="10" key="1">
    <citation type="submission" date="2017-02" db="EMBL/GenBank/DDBJ databases">
        <authorList>
            <person name="Tafer H."/>
            <person name="Lopandic K."/>
        </authorList>
    </citation>
    <scope>NUCLEOTIDE SEQUENCE [LARGE SCALE GENOMIC DNA]</scope>
    <source>
        <strain evidence="10">CBS 366.77</strain>
    </source>
</reference>
<evidence type="ECO:0000256" key="3">
    <source>
        <dbReference type="ARBA" id="ARBA00022729"/>
    </source>
</evidence>
<dbReference type="AlphaFoldDB" id="A0A3A2ZR73"/>
<name>A0A3A2ZR73_9EURO</name>
<dbReference type="PANTHER" id="PTHR46471">
    <property type="entry name" value="CHITIN DEACETYLASE"/>
    <property type="match status" value="1"/>
</dbReference>
<dbReference type="Gene3D" id="3.20.20.370">
    <property type="entry name" value="Glycoside hydrolase/deacetylase"/>
    <property type="match status" value="1"/>
</dbReference>
<evidence type="ECO:0000256" key="6">
    <source>
        <dbReference type="ARBA" id="ARBA00023285"/>
    </source>
</evidence>
<evidence type="ECO:0000313" key="9">
    <source>
        <dbReference type="EMBL" id="RJE25506.1"/>
    </source>
</evidence>
<proteinExistence type="predicted"/>
<keyword evidence="6" id="KW-0170">Cobalt</keyword>
<dbReference type="SUPFAM" id="SSF88713">
    <property type="entry name" value="Glycoside hydrolase/deacetylase"/>
    <property type="match status" value="1"/>
</dbReference>
<dbReference type="OrthoDB" id="2125469at2759"/>
<dbReference type="InterPro" id="IPR011330">
    <property type="entry name" value="Glyco_hydro/deAcase_b/a-brl"/>
</dbReference>
<evidence type="ECO:0000256" key="2">
    <source>
        <dbReference type="ARBA" id="ARBA00022723"/>
    </source>
</evidence>
<feature type="domain" description="NodB homology" evidence="8">
    <location>
        <begin position="54"/>
        <end position="238"/>
    </location>
</feature>
<dbReference type="CDD" id="cd10951">
    <property type="entry name" value="CE4_ClCDA_like"/>
    <property type="match status" value="1"/>
</dbReference>
<keyword evidence="3 7" id="KW-0732">Signal</keyword>
<dbReference type="GO" id="GO:0016810">
    <property type="term" value="F:hydrolase activity, acting on carbon-nitrogen (but not peptide) bonds"/>
    <property type="evidence" value="ECO:0007669"/>
    <property type="project" value="InterPro"/>
</dbReference>
<dbReference type="PANTHER" id="PTHR46471:SF2">
    <property type="entry name" value="CHITIN DEACETYLASE-RELATED"/>
    <property type="match status" value="1"/>
</dbReference>
<keyword evidence="2" id="KW-0479">Metal-binding</keyword>
<evidence type="ECO:0000259" key="8">
    <source>
        <dbReference type="PROSITE" id="PS51677"/>
    </source>
</evidence>
<dbReference type="EMBL" id="MVGC01000046">
    <property type="protein sequence ID" value="RJE25506.1"/>
    <property type="molecule type" value="Genomic_DNA"/>
</dbReference>
<feature type="signal peptide" evidence="7">
    <location>
        <begin position="1"/>
        <end position="19"/>
    </location>
</feature>
<protein>
    <submittedName>
        <fullName evidence="9">Polysaccharide deacetylase family protein</fullName>
    </submittedName>
</protein>
<organism evidence="9 10">
    <name type="scientific">Aspergillus sclerotialis</name>
    <dbReference type="NCBI Taxonomy" id="2070753"/>
    <lineage>
        <taxon>Eukaryota</taxon>
        <taxon>Fungi</taxon>
        <taxon>Dikarya</taxon>
        <taxon>Ascomycota</taxon>
        <taxon>Pezizomycotina</taxon>
        <taxon>Eurotiomycetes</taxon>
        <taxon>Eurotiomycetidae</taxon>
        <taxon>Eurotiales</taxon>
        <taxon>Aspergillaceae</taxon>
        <taxon>Aspergillus</taxon>
        <taxon>Aspergillus subgen. Polypaecilum</taxon>
    </lineage>
</organism>
<dbReference type="Pfam" id="PF01522">
    <property type="entry name" value="Polysacc_deac_1"/>
    <property type="match status" value="1"/>
</dbReference>
<dbReference type="GO" id="GO:0046872">
    <property type="term" value="F:metal ion binding"/>
    <property type="evidence" value="ECO:0007669"/>
    <property type="project" value="UniProtKB-KW"/>
</dbReference>
<comment type="caution">
    <text evidence="9">The sequence shown here is derived from an EMBL/GenBank/DDBJ whole genome shotgun (WGS) entry which is preliminary data.</text>
</comment>
<gene>
    <name evidence="9" type="ORF">PHISCL_02189</name>
</gene>
<dbReference type="STRING" id="2070753.A0A3A2ZR73"/>
<dbReference type="InterPro" id="IPR002509">
    <property type="entry name" value="NODB_dom"/>
</dbReference>
<evidence type="ECO:0000256" key="1">
    <source>
        <dbReference type="ARBA" id="ARBA00001941"/>
    </source>
</evidence>
<keyword evidence="4" id="KW-0378">Hydrolase</keyword>
<dbReference type="PROSITE" id="PS51677">
    <property type="entry name" value="NODB"/>
    <property type="match status" value="1"/>
</dbReference>